<dbReference type="RefSeq" id="WP_258569116.1">
    <property type="nucleotide sequence ID" value="NZ_JAKUDN010000001.1"/>
</dbReference>
<sequence length="388" mass="42790">MKHAYHSLLAATALISPLSSAKAFSFKVNVGIGDVNQETKALYAMAYDDMKAIELISVYKSSPERLNKYPTYNNDEKTINIMASDVYIVDSNPSSEARSDIYFIPYNQETVEVSSNDVEQRTLLIDRSGTSTNASAYETGEIEIKSSENFTFVPPADATTYSAVNGTTSDYAIILTTAQYDALVTLKDDLLKTVQAQGKHTYAYHEFTDLHSGLYVEYDYQVLTLFASLTGHYPLPADIRESNPLVTFLPKANFDASIGAAIDYKSGKIGAAFGLSHLRGTLSMHKEQLGDVVAPHINYKRSYMQSEDNAANNTSGTTYEVDEALYFAEISASTNLQRVDGLSIFGKYRVGMSMTENDTNANNTSNTTKDYLSHRQDSISIGSHFVIM</sequence>
<proteinExistence type="predicted"/>
<evidence type="ECO:0000313" key="3">
    <source>
        <dbReference type="Proteomes" id="UP001320768"/>
    </source>
</evidence>
<reference evidence="2 3" key="1">
    <citation type="journal article" date="2022" name="Nat. Microbiol.">
        <title>The microbiome of a bacterivorous marine choanoflagellate contains a resource-demanding obligate bacterial associate.</title>
        <authorList>
            <person name="Needham D.M."/>
            <person name="Poirier C."/>
            <person name="Bachy C."/>
            <person name="George E.E."/>
            <person name="Wilken S."/>
            <person name="Yung C.C.M."/>
            <person name="Limardo A.J."/>
            <person name="Morando M."/>
            <person name="Sudek L."/>
            <person name="Malmstrom R.R."/>
            <person name="Keeling P.J."/>
            <person name="Santoro A.E."/>
            <person name="Worden A.Z."/>
        </authorList>
    </citation>
    <scope>NUCLEOTIDE SEQUENCE [LARGE SCALE GENOMIC DNA]</scope>
    <source>
        <strain evidence="2 3">Comchoano-2</strain>
    </source>
</reference>
<name>A0ABT1L4X9_9GAMM</name>
<organism evidence="2 3">
    <name type="scientific">Candidatus Synchoanobacter obligatus</name>
    <dbReference type="NCBI Taxonomy" id="2919597"/>
    <lineage>
        <taxon>Bacteria</taxon>
        <taxon>Pseudomonadati</taxon>
        <taxon>Pseudomonadota</taxon>
        <taxon>Gammaproteobacteria</taxon>
        <taxon>Candidatus Comchoanobacterales</taxon>
        <taxon>Candidatus Comchoanobacteraceae</taxon>
        <taxon>Candidatus Synchoanobacter</taxon>
    </lineage>
</organism>
<evidence type="ECO:0000313" key="2">
    <source>
        <dbReference type="EMBL" id="MCP8352011.1"/>
    </source>
</evidence>
<evidence type="ECO:0000256" key="1">
    <source>
        <dbReference type="SAM" id="SignalP"/>
    </source>
</evidence>
<keyword evidence="3" id="KW-1185">Reference proteome</keyword>
<comment type="caution">
    <text evidence="2">The sequence shown here is derived from an EMBL/GenBank/DDBJ whole genome shotgun (WGS) entry which is preliminary data.</text>
</comment>
<feature type="signal peptide" evidence="1">
    <location>
        <begin position="1"/>
        <end position="21"/>
    </location>
</feature>
<accession>A0ABT1L4X9</accession>
<gene>
    <name evidence="2" type="ORF">MKS91_01730</name>
</gene>
<dbReference type="EMBL" id="JAKUDN010000001">
    <property type="protein sequence ID" value="MCP8352011.1"/>
    <property type="molecule type" value="Genomic_DNA"/>
</dbReference>
<dbReference type="Proteomes" id="UP001320768">
    <property type="component" value="Unassembled WGS sequence"/>
</dbReference>
<protein>
    <submittedName>
        <fullName evidence="2">Uncharacterized protein</fullName>
    </submittedName>
</protein>
<feature type="chain" id="PRO_5046900340" evidence="1">
    <location>
        <begin position="22"/>
        <end position="388"/>
    </location>
</feature>
<keyword evidence="1" id="KW-0732">Signal</keyword>